<keyword evidence="7" id="KW-0418">Kinase</keyword>
<dbReference type="GeneID" id="90540322"/>
<evidence type="ECO:0000256" key="2">
    <source>
        <dbReference type="ARBA" id="ARBA00022741"/>
    </source>
</evidence>
<dbReference type="PROSITE" id="PS50011">
    <property type="entry name" value="PROTEIN_KINASE_DOM"/>
    <property type="match status" value="1"/>
</dbReference>
<dbReference type="PANTHER" id="PTHR24056">
    <property type="entry name" value="CELL DIVISION PROTEIN KINASE"/>
    <property type="match status" value="1"/>
</dbReference>
<dbReference type="Gene3D" id="1.10.510.10">
    <property type="entry name" value="Transferase(Phosphotransferase) domain 1"/>
    <property type="match status" value="1"/>
</dbReference>
<dbReference type="Proteomes" id="UP001334084">
    <property type="component" value="Chromosome 2"/>
</dbReference>
<dbReference type="PROSITE" id="PS00107">
    <property type="entry name" value="PROTEIN_KINASE_ATP"/>
    <property type="match status" value="1"/>
</dbReference>
<keyword evidence="2 4" id="KW-0547">Nucleotide-binding</keyword>
<evidence type="ECO:0000313" key="8">
    <source>
        <dbReference type="Proteomes" id="UP001334084"/>
    </source>
</evidence>
<dbReference type="KEGG" id="vnx:VNE69_02032"/>
<dbReference type="GO" id="GO:0004674">
    <property type="term" value="F:protein serine/threonine kinase activity"/>
    <property type="evidence" value="ECO:0007669"/>
    <property type="project" value="UniProtKB-KW"/>
</dbReference>
<reference evidence="7" key="1">
    <citation type="journal article" date="2024" name="BMC Genomics">
        <title>Functional annotation of a divergent genome using sequence and structure-based similarity.</title>
        <authorList>
            <person name="Svedberg D."/>
            <person name="Winiger R.R."/>
            <person name="Berg A."/>
            <person name="Sharma H."/>
            <person name="Tellgren-Roth C."/>
            <person name="Debrunner-Vossbrinck B.A."/>
            <person name="Vossbrinck C.R."/>
            <person name="Barandun J."/>
        </authorList>
    </citation>
    <scope>NUCLEOTIDE SEQUENCE</scope>
    <source>
        <strain evidence="7">Illinois isolate</strain>
    </source>
</reference>
<evidence type="ECO:0000256" key="4">
    <source>
        <dbReference type="PROSITE-ProRule" id="PRU10141"/>
    </source>
</evidence>
<dbReference type="AlphaFoldDB" id="A0AAX4J947"/>
<protein>
    <submittedName>
        <fullName evidence="7">Cyclin-dependent protein kinase (PHO85)</fullName>
    </submittedName>
</protein>
<dbReference type="Pfam" id="PF00069">
    <property type="entry name" value="Pkinase"/>
    <property type="match status" value="1"/>
</dbReference>
<dbReference type="SMART" id="SM00220">
    <property type="entry name" value="S_TKc"/>
    <property type="match status" value="1"/>
</dbReference>
<comment type="similarity">
    <text evidence="1">Belongs to the protein kinase superfamily. CMGC Ser/Thr protein kinase family. CDC2/CDKX subfamily.</text>
</comment>
<feature type="domain" description="Protein kinase" evidence="6">
    <location>
        <begin position="4"/>
        <end position="261"/>
    </location>
</feature>
<evidence type="ECO:0000256" key="1">
    <source>
        <dbReference type="ARBA" id="ARBA00006485"/>
    </source>
</evidence>
<dbReference type="GO" id="GO:0005634">
    <property type="term" value="C:nucleus"/>
    <property type="evidence" value="ECO:0007669"/>
    <property type="project" value="TreeGrafter"/>
</dbReference>
<dbReference type="PROSITE" id="PS00108">
    <property type="entry name" value="PROTEIN_KINASE_ST"/>
    <property type="match status" value="1"/>
</dbReference>
<dbReference type="EMBL" id="CP142727">
    <property type="protein sequence ID" value="WUR02505.1"/>
    <property type="molecule type" value="Genomic_DNA"/>
</dbReference>
<keyword evidence="8" id="KW-1185">Reference proteome</keyword>
<keyword evidence="7" id="KW-0808">Transferase</keyword>
<accession>A0AAX4J947</accession>
<keyword evidence="5" id="KW-0723">Serine/threonine-protein kinase</keyword>
<feature type="binding site" evidence="4">
    <location>
        <position position="33"/>
    </location>
    <ligand>
        <name>ATP</name>
        <dbReference type="ChEBI" id="CHEBI:30616"/>
    </ligand>
</feature>
<gene>
    <name evidence="7" type="ORF">VNE69_02032</name>
</gene>
<dbReference type="InterPro" id="IPR050108">
    <property type="entry name" value="CDK"/>
</dbReference>
<name>A0AAX4J947_9MICR</name>
<keyword evidence="3 4" id="KW-0067">ATP-binding</keyword>
<evidence type="ECO:0000256" key="5">
    <source>
        <dbReference type="RuleBase" id="RU000304"/>
    </source>
</evidence>
<evidence type="ECO:0000313" key="7">
    <source>
        <dbReference type="EMBL" id="WUR02505.1"/>
    </source>
</evidence>
<evidence type="ECO:0000259" key="6">
    <source>
        <dbReference type="PROSITE" id="PS50011"/>
    </source>
</evidence>
<sequence>MSKYIQGRKIGSGTYGEVYEALDIESNMKVALKKIPLNDTEGMPGTALREISILKKIKHTNIICLYRVLHTDKLLTLVFELMDYDLREYLIKNNTNPVILINQLISGVAFLHRNKVVHRDLKPQNILIDRHGNLKIADFGLSRSLEIKVPPYSCEVVTLWYRSPELLYGVTDYSYYVDIWSLGCIIYEIFALEPLFTAETKMQMLDLINNLIGKGKSNFKNFLCVKLNIPDFFIDIIIGCLTLDCRYRLTAEQIIDILEYNYNKRDV</sequence>
<proteinExistence type="inferred from homology"/>
<dbReference type="InterPro" id="IPR017441">
    <property type="entry name" value="Protein_kinase_ATP_BS"/>
</dbReference>
<dbReference type="GO" id="GO:0005524">
    <property type="term" value="F:ATP binding"/>
    <property type="evidence" value="ECO:0007669"/>
    <property type="project" value="UniProtKB-UniRule"/>
</dbReference>
<dbReference type="Gene3D" id="3.30.200.20">
    <property type="entry name" value="Phosphorylase Kinase, domain 1"/>
    <property type="match status" value="1"/>
</dbReference>
<dbReference type="SUPFAM" id="SSF56112">
    <property type="entry name" value="Protein kinase-like (PK-like)"/>
    <property type="match status" value="1"/>
</dbReference>
<dbReference type="RefSeq" id="XP_065328650.1">
    <property type="nucleotide sequence ID" value="XM_065472578.1"/>
</dbReference>
<dbReference type="InterPro" id="IPR008271">
    <property type="entry name" value="Ser/Thr_kinase_AS"/>
</dbReference>
<dbReference type="InterPro" id="IPR011009">
    <property type="entry name" value="Kinase-like_dom_sf"/>
</dbReference>
<dbReference type="InterPro" id="IPR000719">
    <property type="entry name" value="Prot_kinase_dom"/>
</dbReference>
<organism evidence="7 8">
    <name type="scientific">Vairimorpha necatrix</name>
    <dbReference type="NCBI Taxonomy" id="6039"/>
    <lineage>
        <taxon>Eukaryota</taxon>
        <taxon>Fungi</taxon>
        <taxon>Fungi incertae sedis</taxon>
        <taxon>Microsporidia</taxon>
        <taxon>Nosematidae</taxon>
        <taxon>Vairimorpha</taxon>
    </lineage>
</organism>
<evidence type="ECO:0000256" key="3">
    <source>
        <dbReference type="ARBA" id="ARBA00022840"/>
    </source>
</evidence>